<keyword evidence="2" id="KW-1185">Reference proteome</keyword>
<dbReference type="RefSeq" id="WP_190833437.1">
    <property type="nucleotide sequence ID" value="NZ_CAWPPI010000076.1"/>
</dbReference>
<sequence>MIVRVKVTPIPSELDIYQAADILGVSKDYMWDLLEAGKITYKIVKDIRKMRYEDVIKYKNLSYSESMKALNELAAQAQELNMGY</sequence>
<dbReference type="AlphaFoldDB" id="A0A8J7C767"/>
<proteinExistence type="predicted"/>
<evidence type="ECO:0000313" key="2">
    <source>
        <dbReference type="Proteomes" id="UP000629098"/>
    </source>
</evidence>
<accession>A0A8J7C767</accession>
<evidence type="ECO:0008006" key="3">
    <source>
        <dbReference type="Google" id="ProtNLM"/>
    </source>
</evidence>
<organism evidence="1 2">
    <name type="scientific">Iningainema tapete BLCC-T55</name>
    <dbReference type="NCBI Taxonomy" id="2748662"/>
    <lineage>
        <taxon>Bacteria</taxon>
        <taxon>Bacillati</taxon>
        <taxon>Cyanobacteriota</taxon>
        <taxon>Cyanophyceae</taxon>
        <taxon>Nostocales</taxon>
        <taxon>Scytonemataceae</taxon>
        <taxon>Iningainema tapete</taxon>
    </lineage>
</organism>
<protein>
    <recommendedName>
        <fullName evidence="3">Helix-turn-helix domain-containing protein</fullName>
    </recommendedName>
</protein>
<comment type="caution">
    <text evidence="1">The sequence shown here is derived from an EMBL/GenBank/DDBJ whole genome shotgun (WGS) entry which is preliminary data.</text>
</comment>
<evidence type="ECO:0000313" key="1">
    <source>
        <dbReference type="EMBL" id="MBD2775274.1"/>
    </source>
</evidence>
<dbReference type="Proteomes" id="UP000629098">
    <property type="component" value="Unassembled WGS sequence"/>
</dbReference>
<name>A0A8J7C767_9CYAN</name>
<dbReference type="EMBL" id="JACXAE010000076">
    <property type="protein sequence ID" value="MBD2775274.1"/>
    <property type="molecule type" value="Genomic_DNA"/>
</dbReference>
<reference evidence="1" key="1">
    <citation type="submission" date="2020-09" db="EMBL/GenBank/DDBJ databases">
        <title>Iningainema tapete sp. nov. (Scytonemataceae, Cyanobacteria) from greenhouses in central Florida (USA) produces two types of nodularin with biosynthetic potential for microcystin-LR and anabaenopeptins.</title>
        <authorList>
            <person name="Berthold D.E."/>
            <person name="Lefler F.W."/>
            <person name="Huang I.-S."/>
            <person name="Abdulla H."/>
            <person name="Zimba P.V."/>
            <person name="Laughinghouse H.D. IV."/>
        </authorList>
    </citation>
    <scope>NUCLEOTIDE SEQUENCE</scope>
    <source>
        <strain evidence="1">BLCCT55</strain>
    </source>
</reference>
<gene>
    <name evidence="1" type="ORF">ICL16_25225</name>
</gene>